<protein>
    <submittedName>
        <fullName evidence="7">Putative major facilitator superfamily transporter protein</fullName>
    </submittedName>
</protein>
<dbReference type="PANTHER" id="PTHR43791">
    <property type="entry name" value="PERMEASE-RELATED"/>
    <property type="match status" value="1"/>
</dbReference>
<sequence>MSSDVEAACQKTASEEAAGKDVATSVSHLSVGLVGRENLSDTLPPHESYEGRHRFNPNATWTAAEERKVVRKTDLYLLTWLCLMFFGLQLDRGNLSNALADNLLVDLGLTSDDYNNGTTIQLICFLAAEFPVQFLTKRYGFKYILPTMMFCWGTVSWAQAFMHDRTSFYLTRAFIGLCEGGFIPGTILFATYFYTSKELAVRLAAFWSTLNVARVISALLAAGILQMRGVHGHPGWFWLFMLEGLLTVIIAIVRILRDDPAKGLTAIKEPATFQDLFNAWKDPSMWGLYFVGLVAYIPATPVQAYLTYQLKQLGYTKLAANMLTVPSAVLQIITMLALAYSSDYFNERALHCFFGEFWIMPLLVAVLSLPNGGRSWERFSLVTLISGYPYFHPIVSSWISENTFDVKKRAITIATYNVIVQIGSLVGSQIYRSWDAPYYKHGNAVCLAICVLALIVLGSQRMVLMRMNKKKEQIWQAMSADEKAAYQNDKAARELDGNRRLDFRFVY</sequence>
<evidence type="ECO:0000313" key="8">
    <source>
        <dbReference type="Proteomes" id="UP000014074"/>
    </source>
</evidence>
<evidence type="ECO:0000256" key="3">
    <source>
        <dbReference type="ARBA" id="ARBA00022692"/>
    </source>
</evidence>
<name>R8BR23_PHAM7</name>
<feature type="transmembrane region" description="Helical" evidence="6">
    <location>
        <begin position="143"/>
        <end position="162"/>
    </location>
</feature>
<comment type="subcellular location">
    <subcellularLocation>
        <location evidence="1">Membrane</location>
        <topology evidence="1">Multi-pass membrane protein</topology>
    </subcellularLocation>
</comment>
<dbReference type="GeneID" id="19322921"/>
<evidence type="ECO:0000256" key="2">
    <source>
        <dbReference type="ARBA" id="ARBA00022448"/>
    </source>
</evidence>
<keyword evidence="5 6" id="KW-0472">Membrane</keyword>
<dbReference type="eggNOG" id="KOG2533">
    <property type="taxonomic scope" value="Eukaryota"/>
</dbReference>
<feature type="transmembrane region" description="Helical" evidence="6">
    <location>
        <begin position="348"/>
        <end position="367"/>
    </location>
</feature>
<evidence type="ECO:0000256" key="4">
    <source>
        <dbReference type="ARBA" id="ARBA00022989"/>
    </source>
</evidence>
<dbReference type="KEGG" id="tmn:UCRPA7_2651"/>
<evidence type="ECO:0000256" key="6">
    <source>
        <dbReference type="SAM" id="Phobius"/>
    </source>
</evidence>
<dbReference type="AlphaFoldDB" id="R8BR23"/>
<dbReference type="OrthoDB" id="1935484at2759"/>
<keyword evidence="8" id="KW-1185">Reference proteome</keyword>
<dbReference type="GO" id="GO:0022857">
    <property type="term" value="F:transmembrane transporter activity"/>
    <property type="evidence" value="ECO:0007669"/>
    <property type="project" value="InterPro"/>
</dbReference>
<dbReference type="Gene3D" id="1.20.1250.20">
    <property type="entry name" value="MFS general substrate transporter like domains"/>
    <property type="match status" value="2"/>
</dbReference>
<dbReference type="InterPro" id="IPR036259">
    <property type="entry name" value="MFS_trans_sf"/>
</dbReference>
<gene>
    <name evidence="7" type="ORF">UCRPA7_2651</name>
</gene>
<reference evidence="8" key="1">
    <citation type="journal article" date="2013" name="Genome Announc.">
        <title>Draft genome sequence of the ascomycete Phaeoacremonium aleophilum strain UCR-PA7, a causal agent of the esca disease complex in grapevines.</title>
        <authorList>
            <person name="Blanco-Ulate B."/>
            <person name="Rolshausen P."/>
            <person name="Cantu D."/>
        </authorList>
    </citation>
    <scope>NUCLEOTIDE SEQUENCE [LARGE SCALE GENOMIC DNA]</scope>
    <source>
        <strain evidence="8">UCR-PA7</strain>
    </source>
</reference>
<organism evidence="7 8">
    <name type="scientific">Phaeoacremonium minimum (strain UCR-PA7)</name>
    <name type="common">Esca disease fungus</name>
    <name type="synonym">Togninia minima</name>
    <dbReference type="NCBI Taxonomy" id="1286976"/>
    <lineage>
        <taxon>Eukaryota</taxon>
        <taxon>Fungi</taxon>
        <taxon>Dikarya</taxon>
        <taxon>Ascomycota</taxon>
        <taxon>Pezizomycotina</taxon>
        <taxon>Sordariomycetes</taxon>
        <taxon>Sordariomycetidae</taxon>
        <taxon>Togniniales</taxon>
        <taxon>Togniniaceae</taxon>
        <taxon>Phaeoacremonium</taxon>
    </lineage>
</organism>
<feature type="transmembrane region" description="Helical" evidence="6">
    <location>
        <begin position="286"/>
        <end position="306"/>
    </location>
</feature>
<feature type="transmembrane region" description="Helical" evidence="6">
    <location>
        <begin position="174"/>
        <end position="194"/>
    </location>
</feature>
<keyword evidence="2" id="KW-0813">Transport</keyword>
<accession>R8BR23</accession>
<keyword evidence="4 6" id="KW-1133">Transmembrane helix</keyword>
<dbReference type="Pfam" id="PF07690">
    <property type="entry name" value="MFS_1"/>
    <property type="match status" value="1"/>
</dbReference>
<dbReference type="InterPro" id="IPR011701">
    <property type="entry name" value="MFS"/>
</dbReference>
<keyword evidence="3 6" id="KW-0812">Transmembrane</keyword>
<dbReference type="EMBL" id="KB932956">
    <property type="protein sequence ID" value="EOO01823.1"/>
    <property type="molecule type" value="Genomic_DNA"/>
</dbReference>
<proteinExistence type="predicted"/>
<dbReference type="FunFam" id="1.20.1250.20:FF:000106">
    <property type="entry name" value="MFS transporter, putative"/>
    <property type="match status" value="1"/>
</dbReference>
<dbReference type="GO" id="GO:0016020">
    <property type="term" value="C:membrane"/>
    <property type="evidence" value="ECO:0007669"/>
    <property type="project" value="UniProtKB-SubCell"/>
</dbReference>
<feature type="transmembrane region" description="Helical" evidence="6">
    <location>
        <begin position="206"/>
        <end position="225"/>
    </location>
</feature>
<feature type="transmembrane region" description="Helical" evidence="6">
    <location>
        <begin position="237"/>
        <end position="256"/>
    </location>
</feature>
<dbReference type="FunFam" id="1.20.1250.20:FF:000247">
    <property type="entry name" value="MFS general substrate transporter"/>
    <property type="match status" value="1"/>
</dbReference>
<feature type="transmembrane region" description="Helical" evidence="6">
    <location>
        <begin position="318"/>
        <end position="342"/>
    </location>
</feature>
<evidence type="ECO:0000256" key="1">
    <source>
        <dbReference type="ARBA" id="ARBA00004141"/>
    </source>
</evidence>
<evidence type="ECO:0000256" key="5">
    <source>
        <dbReference type="ARBA" id="ARBA00023136"/>
    </source>
</evidence>
<evidence type="ECO:0000313" key="7">
    <source>
        <dbReference type="EMBL" id="EOO01823.1"/>
    </source>
</evidence>
<feature type="transmembrane region" description="Helical" evidence="6">
    <location>
        <begin position="442"/>
        <end position="464"/>
    </location>
</feature>
<dbReference type="PANTHER" id="PTHR43791:SF60">
    <property type="entry name" value="TRANSPORTER, PUTATIVE (AFU_ORTHOLOGUE AFUA_1G17160)-RELATED"/>
    <property type="match status" value="1"/>
</dbReference>
<dbReference type="HOGENOM" id="CLU_001265_2_0_1"/>
<dbReference type="Proteomes" id="UP000014074">
    <property type="component" value="Unassembled WGS sequence"/>
</dbReference>
<dbReference type="RefSeq" id="XP_007913394.1">
    <property type="nucleotide sequence ID" value="XM_007915203.1"/>
</dbReference>
<dbReference type="SUPFAM" id="SSF103473">
    <property type="entry name" value="MFS general substrate transporter"/>
    <property type="match status" value="1"/>
</dbReference>
<feature type="transmembrane region" description="Helical" evidence="6">
    <location>
        <begin position="379"/>
        <end position="399"/>
    </location>
</feature>